<keyword evidence="2" id="KW-1185">Reference proteome</keyword>
<protein>
    <recommendedName>
        <fullName evidence="3">Retrotransposon gag domain-containing protein</fullName>
    </recommendedName>
</protein>
<accession>A0AA38CCH8</accession>
<proteinExistence type="predicted"/>
<organism evidence="1 2">
    <name type="scientific">Taxus chinensis</name>
    <name type="common">Chinese yew</name>
    <name type="synonym">Taxus wallichiana var. chinensis</name>
    <dbReference type="NCBI Taxonomy" id="29808"/>
    <lineage>
        <taxon>Eukaryota</taxon>
        <taxon>Viridiplantae</taxon>
        <taxon>Streptophyta</taxon>
        <taxon>Embryophyta</taxon>
        <taxon>Tracheophyta</taxon>
        <taxon>Spermatophyta</taxon>
        <taxon>Pinopsida</taxon>
        <taxon>Pinidae</taxon>
        <taxon>Conifers II</taxon>
        <taxon>Cupressales</taxon>
        <taxon>Taxaceae</taxon>
        <taxon>Taxus</taxon>
    </lineage>
</organism>
<dbReference type="EMBL" id="JAHRHJ020000010">
    <property type="protein sequence ID" value="KAH9297455.1"/>
    <property type="molecule type" value="Genomic_DNA"/>
</dbReference>
<feature type="non-terminal residue" evidence="1">
    <location>
        <position position="89"/>
    </location>
</feature>
<feature type="non-terminal residue" evidence="1">
    <location>
        <position position="1"/>
    </location>
</feature>
<dbReference type="AlphaFoldDB" id="A0AA38CCH8"/>
<evidence type="ECO:0008006" key="3">
    <source>
        <dbReference type="Google" id="ProtNLM"/>
    </source>
</evidence>
<evidence type="ECO:0000313" key="2">
    <source>
        <dbReference type="Proteomes" id="UP000824469"/>
    </source>
</evidence>
<reference evidence="1 2" key="1">
    <citation type="journal article" date="2021" name="Nat. Plants">
        <title>The Taxus genome provides insights into paclitaxel biosynthesis.</title>
        <authorList>
            <person name="Xiong X."/>
            <person name="Gou J."/>
            <person name="Liao Q."/>
            <person name="Li Y."/>
            <person name="Zhou Q."/>
            <person name="Bi G."/>
            <person name="Li C."/>
            <person name="Du R."/>
            <person name="Wang X."/>
            <person name="Sun T."/>
            <person name="Guo L."/>
            <person name="Liang H."/>
            <person name="Lu P."/>
            <person name="Wu Y."/>
            <person name="Zhang Z."/>
            <person name="Ro D.K."/>
            <person name="Shang Y."/>
            <person name="Huang S."/>
            <person name="Yan J."/>
        </authorList>
    </citation>
    <scope>NUCLEOTIDE SEQUENCE [LARGE SCALE GENOMIC DNA]</scope>
    <source>
        <strain evidence="1">Ta-2019</strain>
    </source>
</reference>
<evidence type="ECO:0000313" key="1">
    <source>
        <dbReference type="EMBL" id="KAH9297455.1"/>
    </source>
</evidence>
<sequence>YGEKTDPRFLLSEFENIKKNPNESVNDFNTRFNKTLRRLLVNLRPCDESCLIKYVDAFDKKDAYYLRDKNPGNLRQAFTIALQIENNIK</sequence>
<dbReference type="Proteomes" id="UP000824469">
    <property type="component" value="Unassembled WGS sequence"/>
</dbReference>
<comment type="caution">
    <text evidence="1">The sequence shown here is derived from an EMBL/GenBank/DDBJ whole genome shotgun (WGS) entry which is preliminary data.</text>
</comment>
<name>A0AA38CCH8_TAXCH</name>
<gene>
    <name evidence="1" type="ORF">KI387_029137</name>
</gene>